<evidence type="ECO:0000313" key="3">
    <source>
        <dbReference type="Proteomes" id="UP000499080"/>
    </source>
</evidence>
<feature type="compositionally biased region" description="Low complexity" evidence="1">
    <location>
        <begin position="74"/>
        <end position="93"/>
    </location>
</feature>
<name>A0A4Y2X157_ARAVE</name>
<keyword evidence="3" id="KW-1185">Reference proteome</keyword>
<dbReference type="Proteomes" id="UP000499080">
    <property type="component" value="Unassembled WGS sequence"/>
</dbReference>
<evidence type="ECO:0000256" key="1">
    <source>
        <dbReference type="SAM" id="MobiDB-lite"/>
    </source>
</evidence>
<dbReference type="EMBL" id="BGPR01069654">
    <property type="protein sequence ID" value="GBO43279.1"/>
    <property type="molecule type" value="Genomic_DNA"/>
</dbReference>
<feature type="compositionally biased region" description="Low complexity" evidence="1">
    <location>
        <begin position="129"/>
        <end position="138"/>
    </location>
</feature>
<dbReference type="AlphaFoldDB" id="A0A4Y2X157"/>
<protein>
    <submittedName>
        <fullName evidence="2">Uncharacterized protein</fullName>
    </submittedName>
</protein>
<organism evidence="2 3">
    <name type="scientific">Araneus ventricosus</name>
    <name type="common">Orbweaver spider</name>
    <name type="synonym">Epeira ventricosa</name>
    <dbReference type="NCBI Taxonomy" id="182803"/>
    <lineage>
        <taxon>Eukaryota</taxon>
        <taxon>Metazoa</taxon>
        <taxon>Ecdysozoa</taxon>
        <taxon>Arthropoda</taxon>
        <taxon>Chelicerata</taxon>
        <taxon>Arachnida</taxon>
        <taxon>Araneae</taxon>
        <taxon>Araneomorphae</taxon>
        <taxon>Entelegynae</taxon>
        <taxon>Araneoidea</taxon>
        <taxon>Araneidae</taxon>
        <taxon>Araneus</taxon>
    </lineage>
</organism>
<sequence>MISAKGSRAYLNRLLHGTWNGARIRKIECCTDQKPYRHASGDQWASDVRKRPTDQLGAKAGSSVATLGPVPSTSDFSTHSLASTSSVVTSSNSEAVPTNRPVTRRQKRIANAAAQTSLSPEPPDPPIALSPSSSDSSSVIAMDDPELSLSFNKDLEIDSESIAVPSETIIDSSLDALQVVREVRTDMEAANIPLMALSVNDSIRQDIASTPETAFSFDDTDSKIIDYLDLLFDAQNLLYQHRNVNIFPNTSLCNTR</sequence>
<reference evidence="2 3" key="1">
    <citation type="journal article" date="2019" name="Sci. Rep.">
        <title>Orb-weaving spider Araneus ventricosus genome elucidates the spidroin gene catalogue.</title>
        <authorList>
            <person name="Kono N."/>
            <person name="Nakamura H."/>
            <person name="Ohtoshi R."/>
            <person name="Moran D.A.P."/>
            <person name="Shinohara A."/>
            <person name="Yoshida Y."/>
            <person name="Fujiwara M."/>
            <person name="Mori M."/>
            <person name="Tomita M."/>
            <person name="Arakawa K."/>
        </authorList>
    </citation>
    <scope>NUCLEOTIDE SEQUENCE [LARGE SCALE GENOMIC DNA]</scope>
</reference>
<proteinExistence type="predicted"/>
<evidence type="ECO:0000313" key="2">
    <source>
        <dbReference type="EMBL" id="GBO43279.1"/>
    </source>
</evidence>
<gene>
    <name evidence="2" type="ORF">AVEN_117454_1</name>
</gene>
<comment type="caution">
    <text evidence="2">The sequence shown here is derived from an EMBL/GenBank/DDBJ whole genome shotgun (WGS) entry which is preliminary data.</text>
</comment>
<accession>A0A4Y2X157</accession>
<feature type="region of interest" description="Disordered" evidence="1">
    <location>
        <begin position="36"/>
        <end position="139"/>
    </location>
</feature>